<reference evidence="2" key="1">
    <citation type="journal article" date="2019" name="Int. J. Syst. Evol. Microbiol.">
        <title>The Global Catalogue of Microorganisms (GCM) 10K type strain sequencing project: providing services to taxonomists for standard genome sequencing and annotation.</title>
        <authorList>
            <consortium name="The Broad Institute Genomics Platform"/>
            <consortium name="The Broad Institute Genome Sequencing Center for Infectious Disease"/>
            <person name="Wu L."/>
            <person name="Ma J."/>
        </authorList>
    </citation>
    <scope>NUCLEOTIDE SEQUENCE [LARGE SCALE GENOMIC DNA]</scope>
    <source>
        <strain evidence="2">JCM 30346</strain>
    </source>
</reference>
<dbReference type="RefSeq" id="WP_380748315.1">
    <property type="nucleotide sequence ID" value="NZ_JBHSRF010000007.1"/>
</dbReference>
<proteinExistence type="predicted"/>
<keyword evidence="2" id="KW-1185">Reference proteome</keyword>
<dbReference type="EMBL" id="JBHSRF010000007">
    <property type="protein sequence ID" value="MFC6080969.1"/>
    <property type="molecule type" value="Genomic_DNA"/>
</dbReference>
<evidence type="ECO:0008006" key="3">
    <source>
        <dbReference type="Google" id="ProtNLM"/>
    </source>
</evidence>
<evidence type="ECO:0000313" key="2">
    <source>
        <dbReference type="Proteomes" id="UP001596137"/>
    </source>
</evidence>
<comment type="caution">
    <text evidence="1">The sequence shown here is derived from an EMBL/GenBank/DDBJ whole genome shotgun (WGS) entry which is preliminary data.</text>
</comment>
<name>A0ABW1NE54_9ACTN</name>
<evidence type="ECO:0000313" key="1">
    <source>
        <dbReference type="EMBL" id="MFC6080969.1"/>
    </source>
</evidence>
<sequence>MATTPQWDNIPAAVRADIETHVGAIHHVTAIPAGLTAGTAARLDTPTGPVFVKALPADSPSARLYAREQHVNAALPTTVPAPRMQWGGHDHGWVTLVFDHITAHHTVSLAPDSEDLDGLLGLVATLGETLTPNPAPGVPPVADNIAFLLSRADTLLAHPPQDLQSLAAYQAARAGFHLDHLAGDTLLHADIHHANLIATAGQLHIIDWGLACQGAAWVETALLIPRLIAAGHTPQQAENLAEQIPAWKTAPEAAVTGLAAVWTLFREFVARNGPERIRESRARAAAAGRAWVEFRIHRATDLRS</sequence>
<protein>
    <recommendedName>
        <fullName evidence="3">Aminoglycoside phosphotransferase</fullName>
    </recommendedName>
</protein>
<dbReference type="InterPro" id="IPR011009">
    <property type="entry name" value="Kinase-like_dom_sf"/>
</dbReference>
<dbReference type="SUPFAM" id="SSF56112">
    <property type="entry name" value="Protein kinase-like (PK-like)"/>
    <property type="match status" value="1"/>
</dbReference>
<gene>
    <name evidence="1" type="ORF">ACFP1K_07340</name>
</gene>
<accession>A0ABW1NE54</accession>
<dbReference type="Proteomes" id="UP001596137">
    <property type="component" value="Unassembled WGS sequence"/>
</dbReference>
<organism evidence="1 2">
    <name type="scientific">Sphaerisporangium aureirubrum</name>
    <dbReference type="NCBI Taxonomy" id="1544736"/>
    <lineage>
        <taxon>Bacteria</taxon>
        <taxon>Bacillati</taxon>
        <taxon>Actinomycetota</taxon>
        <taxon>Actinomycetes</taxon>
        <taxon>Streptosporangiales</taxon>
        <taxon>Streptosporangiaceae</taxon>
        <taxon>Sphaerisporangium</taxon>
    </lineage>
</organism>